<accession>A0ABQ6MLR3</accession>
<organism evidence="2 3">
    <name type="scientific">Tetraparma gracilis</name>
    <dbReference type="NCBI Taxonomy" id="2962635"/>
    <lineage>
        <taxon>Eukaryota</taxon>
        <taxon>Sar</taxon>
        <taxon>Stramenopiles</taxon>
        <taxon>Ochrophyta</taxon>
        <taxon>Bolidophyceae</taxon>
        <taxon>Parmales</taxon>
        <taxon>Triparmaceae</taxon>
        <taxon>Tetraparma</taxon>
    </lineage>
</organism>
<reference evidence="2 3" key="1">
    <citation type="journal article" date="2023" name="Commun. Biol.">
        <title>Genome analysis of Parmales, the sister group of diatoms, reveals the evolutionary specialization of diatoms from phago-mixotrophs to photoautotrophs.</title>
        <authorList>
            <person name="Ban H."/>
            <person name="Sato S."/>
            <person name="Yoshikawa S."/>
            <person name="Yamada K."/>
            <person name="Nakamura Y."/>
            <person name="Ichinomiya M."/>
            <person name="Sato N."/>
            <person name="Blanc-Mathieu R."/>
            <person name="Endo H."/>
            <person name="Kuwata A."/>
            <person name="Ogata H."/>
        </authorList>
    </citation>
    <scope>NUCLEOTIDE SEQUENCE [LARGE SCALE GENOMIC DNA]</scope>
</reference>
<evidence type="ECO:0000313" key="3">
    <source>
        <dbReference type="Proteomes" id="UP001165060"/>
    </source>
</evidence>
<sequence>MKFSAAAFLTATMATSGIAEETLNAGDGCLQGTWMTFSDECGDWKGKHATLGAAGVSTMATCPDTDDDTVADTCFSLASPPTVATDDDREWSMNDDAPSPPDGCMLTWHCDGCVSNCEFVDVIALNVPWASDREDDGTDGVATCGAGSTAITAAALVGVAATLASLW</sequence>
<protein>
    <submittedName>
        <fullName evidence="2">Uncharacterized protein</fullName>
    </submittedName>
</protein>
<keyword evidence="1" id="KW-0732">Signal</keyword>
<gene>
    <name evidence="2" type="ORF">TeGR_g5577</name>
</gene>
<name>A0ABQ6MLR3_9STRA</name>
<feature type="signal peptide" evidence="1">
    <location>
        <begin position="1"/>
        <end position="19"/>
    </location>
</feature>
<keyword evidence="3" id="KW-1185">Reference proteome</keyword>
<comment type="caution">
    <text evidence="2">The sequence shown here is derived from an EMBL/GenBank/DDBJ whole genome shotgun (WGS) entry which is preliminary data.</text>
</comment>
<evidence type="ECO:0000256" key="1">
    <source>
        <dbReference type="SAM" id="SignalP"/>
    </source>
</evidence>
<dbReference type="Proteomes" id="UP001165060">
    <property type="component" value="Unassembled WGS sequence"/>
</dbReference>
<evidence type="ECO:0000313" key="2">
    <source>
        <dbReference type="EMBL" id="GMI28837.1"/>
    </source>
</evidence>
<feature type="chain" id="PRO_5045631036" evidence="1">
    <location>
        <begin position="20"/>
        <end position="167"/>
    </location>
</feature>
<proteinExistence type="predicted"/>
<dbReference type="EMBL" id="BRYB01001575">
    <property type="protein sequence ID" value="GMI28837.1"/>
    <property type="molecule type" value="Genomic_DNA"/>
</dbReference>